<gene>
    <name evidence="10" type="ORF">I2501_02650</name>
</gene>
<evidence type="ECO:0000313" key="10">
    <source>
        <dbReference type="EMBL" id="MBF9066939.1"/>
    </source>
</evidence>
<sequence>MNQTSGATRRPGRASRRGAGRAGAAPFVGHTVLVIASAIVLVPLLFVVYLSIKDIPGILGTPLSLPTKVHLENYSQSWSEGDLGQFLLNTLIVAGATVAVILLVSSLAAFVISRYRFRGNQLLYLFFVSGLALPIQIIALPIFILIENLQLLNTLTALVLVFASGGISYSVFILVNYMRSIPFELQEAAVMDGAGPLRIYWHVVLPLVRPALGIVAVFQFLTAWKEFFLPLLLIQDPQNMTVPVGILSFVGEHTTAWQLLLAGLVIVSLPTIVGFLLVARQFRRGLMSGGVKM</sequence>
<keyword evidence="5 7" id="KW-1133">Transmembrane helix</keyword>
<keyword evidence="3" id="KW-1003">Cell membrane</keyword>
<evidence type="ECO:0000256" key="2">
    <source>
        <dbReference type="ARBA" id="ARBA00022448"/>
    </source>
</evidence>
<evidence type="ECO:0000259" key="9">
    <source>
        <dbReference type="PROSITE" id="PS50928"/>
    </source>
</evidence>
<name>A0A931AY09_9ACTN</name>
<evidence type="ECO:0000256" key="6">
    <source>
        <dbReference type="ARBA" id="ARBA00023136"/>
    </source>
</evidence>
<dbReference type="Gene3D" id="1.10.3720.10">
    <property type="entry name" value="MetI-like"/>
    <property type="match status" value="1"/>
</dbReference>
<feature type="transmembrane region" description="Helical" evidence="7">
    <location>
        <begin position="27"/>
        <end position="52"/>
    </location>
</feature>
<feature type="domain" description="ABC transmembrane type-1" evidence="9">
    <location>
        <begin position="87"/>
        <end position="278"/>
    </location>
</feature>
<protein>
    <submittedName>
        <fullName evidence="10">Carbohydrate ABC transporter permease</fullName>
    </submittedName>
</protein>
<feature type="transmembrane region" description="Helical" evidence="7">
    <location>
        <begin position="256"/>
        <end position="278"/>
    </location>
</feature>
<dbReference type="AlphaFoldDB" id="A0A931AY09"/>
<feature type="transmembrane region" description="Helical" evidence="7">
    <location>
        <begin position="199"/>
        <end position="221"/>
    </location>
</feature>
<evidence type="ECO:0000256" key="1">
    <source>
        <dbReference type="ARBA" id="ARBA00004651"/>
    </source>
</evidence>
<comment type="caution">
    <text evidence="10">The sequence shown here is derived from an EMBL/GenBank/DDBJ whole genome shotgun (WGS) entry which is preliminary data.</text>
</comment>
<dbReference type="GO" id="GO:0005886">
    <property type="term" value="C:plasma membrane"/>
    <property type="evidence" value="ECO:0007669"/>
    <property type="project" value="UniProtKB-SubCell"/>
</dbReference>
<dbReference type="Pfam" id="PF00528">
    <property type="entry name" value="BPD_transp_1"/>
    <property type="match status" value="1"/>
</dbReference>
<dbReference type="PROSITE" id="PS50928">
    <property type="entry name" value="ABC_TM1"/>
    <property type="match status" value="1"/>
</dbReference>
<accession>A0A931AY09</accession>
<dbReference type="PANTHER" id="PTHR43744:SF12">
    <property type="entry name" value="ABC TRANSPORTER PERMEASE PROTEIN MG189-RELATED"/>
    <property type="match status" value="1"/>
</dbReference>
<comment type="subcellular location">
    <subcellularLocation>
        <location evidence="1 7">Cell membrane</location>
        <topology evidence="1 7">Multi-pass membrane protein</topology>
    </subcellularLocation>
</comment>
<keyword evidence="2 7" id="KW-0813">Transport</keyword>
<evidence type="ECO:0000256" key="8">
    <source>
        <dbReference type="SAM" id="MobiDB-lite"/>
    </source>
</evidence>
<comment type="similarity">
    <text evidence="7">Belongs to the binding-protein-dependent transport system permease family.</text>
</comment>
<feature type="region of interest" description="Disordered" evidence="8">
    <location>
        <begin position="1"/>
        <end position="21"/>
    </location>
</feature>
<evidence type="ECO:0000313" key="11">
    <source>
        <dbReference type="Proteomes" id="UP000657385"/>
    </source>
</evidence>
<proteinExistence type="inferred from homology"/>
<evidence type="ECO:0000256" key="4">
    <source>
        <dbReference type="ARBA" id="ARBA00022692"/>
    </source>
</evidence>
<dbReference type="Proteomes" id="UP000657385">
    <property type="component" value="Unassembled WGS sequence"/>
</dbReference>
<keyword evidence="11" id="KW-1185">Reference proteome</keyword>
<dbReference type="InterPro" id="IPR035906">
    <property type="entry name" value="MetI-like_sf"/>
</dbReference>
<reference evidence="10" key="1">
    <citation type="submission" date="2020-11" db="EMBL/GenBank/DDBJ databases">
        <title>Isolation and identification of active actinomycetes.</title>
        <authorList>
            <person name="Yu B."/>
        </authorList>
    </citation>
    <scope>NUCLEOTIDE SEQUENCE</scope>
    <source>
        <strain evidence="10">NEAU-YB345</strain>
    </source>
</reference>
<feature type="transmembrane region" description="Helical" evidence="7">
    <location>
        <begin position="86"/>
        <end position="110"/>
    </location>
</feature>
<keyword evidence="6 7" id="KW-0472">Membrane</keyword>
<evidence type="ECO:0000256" key="5">
    <source>
        <dbReference type="ARBA" id="ARBA00022989"/>
    </source>
</evidence>
<evidence type="ECO:0000256" key="3">
    <source>
        <dbReference type="ARBA" id="ARBA00022475"/>
    </source>
</evidence>
<organism evidence="10 11">
    <name type="scientific">Streptacidiphilus fuscans</name>
    <dbReference type="NCBI Taxonomy" id="2789292"/>
    <lineage>
        <taxon>Bacteria</taxon>
        <taxon>Bacillati</taxon>
        <taxon>Actinomycetota</taxon>
        <taxon>Actinomycetes</taxon>
        <taxon>Kitasatosporales</taxon>
        <taxon>Streptomycetaceae</taxon>
        <taxon>Streptacidiphilus</taxon>
    </lineage>
</organism>
<dbReference type="EMBL" id="JADPRT010000001">
    <property type="protein sequence ID" value="MBF9066939.1"/>
    <property type="molecule type" value="Genomic_DNA"/>
</dbReference>
<feature type="transmembrane region" description="Helical" evidence="7">
    <location>
        <begin position="158"/>
        <end position="178"/>
    </location>
</feature>
<keyword evidence="4 7" id="KW-0812">Transmembrane</keyword>
<dbReference type="SUPFAM" id="SSF161098">
    <property type="entry name" value="MetI-like"/>
    <property type="match status" value="1"/>
</dbReference>
<feature type="compositionally biased region" description="Basic residues" evidence="8">
    <location>
        <begin position="10"/>
        <end position="19"/>
    </location>
</feature>
<evidence type="ECO:0000256" key="7">
    <source>
        <dbReference type="RuleBase" id="RU363032"/>
    </source>
</evidence>
<dbReference type="PANTHER" id="PTHR43744">
    <property type="entry name" value="ABC TRANSPORTER PERMEASE PROTEIN MG189-RELATED-RELATED"/>
    <property type="match status" value="1"/>
</dbReference>
<feature type="transmembrane region" description="Helical" evidence="7">
    <location>
        <begin position="122"/>
        <end position="146"/>
    </location>
</feature>
<dbReference type="GO" id="GO:0055085">
    <property type="term" value="P:transmembrane transport"/>
    <property type="evidence" value="ECO:0007669"/>
    <property type="project" value="InterPro"/>
</dbReference>
<dbReference type="CDD" id="cd06261">
    <property type="entry name" value="TM_PBP2"/>
    <property type="match status" value="1"/>
</dbReference>
<dbReference type="InterPro" id="IPR000515">
    <property type="entry name" value="MetI-like"/>
</dbReference>